<evidence type="ECO:0000256" key="1">
    <source>
        <dbReference type="SAM" id="MobiDB-lite"/>
    </source>
</evidence>
<sequence>MAAGGYNVGESSPFMKRVLVPFWVARILLMLFEIGVYALSIGVVAHYRENLSSYERAHPDEYNVNVTRVIAIASVILVIILACLVLDIVCIVMRARRTLSPRLFLIINVAQSTVWVVLFILSMVGSPGPLALFLNVIILLSFLGVLIYASVIFHRFRKGKIVPAYAAALNPELHNMHNIHNIHANNTNTGYAPGYPTDPLEQHRQPQPPQQAGFSHYEPTAYPQQQQYQGQHYGQQQQHEYPKASYYDAQAPPELHNRSLA</sequence>
<organism evidence="3 4">
    <name type="scientific">Lasiosphaeria ovina</name>
    <dbReference type="NCBI Taxonomy" id="92902"/>
    <lineage>
        <taxon>Eukaryota</taxon>
        <taxon>Fungi</taxon>
        <taxon>Dikarya</taxon>
        <taxon>Ascomycota</taxon>
        <taxon>Pezizomycotina</taxon>
        <taxon>Sordariomycetes</taxon>
        <taxon>Sordariomycetidae</taxon>
        <taxon>Sordariales</taxon>
        <taxon>Lasiosphaeriaceae</taxon>
        <taxon>Lasiosphaeria</taxon>
    </lineage>
</organism>
<dbReference type="AlphaFoldDB" id="A0AAE0KJH7"/>
<feature type="compositionally biased region" description="Low complexity" evidence="1">
    <location>
        <begin position="224"/>
        <end position="239"/>
    </location>
</feature>
<proteinExistence type="predicted"/>
<keyword evidence="4" id="KW-1185">Reference proteome</keyword>
<keyword evidence="2" id="KW-0472">Membrane</keyword>
<evidence type="ECO:0000313" key="4">
    <source>
        <dbReference type="Proteomes" id="UP001287356"/>
    </source>
</evidence>
<evidence type="ECO:0000313" key="3">
    <source>
        <dbReference type="EMBL" id="KAK3377000.1"/>
    </source>
</evidence>
<evidence type="ECO:0000256" key="2">
    <source>
        <dbReference type="SAM" id="Phobius"/>
    </source>
</evidence>
<keyword evidence="2" id="KW-0812">Transmembrane</keyword>
<feature type="region of interest" description="Disordered" evidence="1">
    <location>
        <begin position="187"/>
        <end position="261"/>
    </location>
</feature>
<feature type="transmembrane region" description="Helical" evidence="2">
    <location>
        <begin position="67"/>
        <end position="91"/>
    </location>
</feature>
<accession>A0AAE0KJH7</accession>
<feature type="transmembrane region" description="Helical" evidence="2">
    <location>
        <begin position="130"/>
        <end position="153"/>
    </location>
</feature>
<reference evidence="3" key="1">
    <citation type="journal article" date="2023" name="Mol. Phylogenet. Evol.">
        <title>Genome-scale phylogeny and comparative genomics of the fungal order Sordariales.</title>
        <authorList>
            <person name="Hensen N."/>
            <person name="Bonometti L."/>
            <person name="Westerberg I."/>
            <person name="Brannstrom I.O."/>
            <person name="Guillou S."/>
            <person name="Cros-Aarteil S."/>
            <person name="Calhoun S."/>
            <person name="Haridas S."/>
            <person name="Kuo A."/>
            <person name="Mondo S."/>
            <person name="Pangilinan J."/>
            <person name="Riley R."/>
            <person name="LaButti K."/>
            <person name="Andreopoulos B."/>
            <person name="Lipzen A."/>
            <person name="Chen C."/>
            <person name="Yan M."/>
            <person name="Daum C."/>
            <person name="Ng V."/>
            <person name="Clum A."/>
            <person name="Steindorff A."/>
            <person name="Ohm R.A."/>
            <person name="Martin F."/>
            <person name="Silar P."/>
            <person name="Natvig D.O."/>
            <person name="Lalanne C."/>
            <person name="Gautier V."/>
            <person name="Ament-Velasquez S.L."/>
            <person name="Kruys A."/>
            <person name="Hutchinson M.I."/>
            <person name="Powell A.J."/>
            <person name="Barry K."/>
            <person name="Miller A.N."/>
            <person name="Grigoriev I.V."/>
            <person name="Debuchy R."/>
            <person name="Gladieux P."/>
            <person name="Hiltunen Thoren M."/>
            <person name="Johannesson H."/>
        </authorList>
    </citation>
    <scope>NUCLEOTIDE SEQUENCE</scope>
    <source>
        <strain evidence="3">CBS 958.72</strain>
    </source>
</reference>
<name>A0AAE0KJH7_9PEZI</name>
<keyword evidence="2" id="KW-1133">Transmembrane helix</keyword>
<reference evidence="3" key="2">
    <citation type="submission" date="2023-06" db="EMBL/GenBank/DDBJ databases">
        <authorList>
            <consortium name="Lawrence Berkeley National Laboratory"/>
            <person name="Haridas S."/>
            <person name="Hensen N."/>
            <person name="Bonometti L."/>
            <person name="Westerberg I."/>
            <person name="Brannstrom I.O."/>
            <person name="Guillou S."/>
            <person name="Cros-Aarteil S."/>
            <person name="Calhoun S."/>
            <person name="Kuo A."/>
            <person name="Mondo S."/>
            <person name="Pangilinan J."/>
            <person name="Riley R."/>
            <person name="Labutti K."/>
            <person name="Andreopoulos B."/>
            <person name="Lipzen A."/>
            <person name="Chen C."/>
            <person name="Yanf M."/>
            <person name="Daum C."/>
            <person name="Ng V."/>
            <person name="Clum A."/>
            <person name="Steindorff A."/>
            <person name="Ohm R."/>
            <person name="Martin F."/>
            <person name="Silar P."/>
            <person name="Natvig D."/>
            <person name="Lalanne C."/>
            <person name="Gautier V."/>
            <person name="Ament-Velasquez S.L."/>
            <person name="Kruys A."/>
            <person name="Hutchinson M.I."/>
            <person name="Powell A.J."/>
            <person name="Barry K."/>
            <person name="Miller A.N."/>
            <person name="Grigoriev I.V."/>
            <person name="Debuchy R."/>
            <person name="Gladieux P."/>
            <person name="Thoren M.H."/>
            <person name="Johannesson H."/>
        </authorList>
    </citation>
    <scope>NUCLEOTIDE SEQUENCE</scope>
    <source>
        <strain evidence="3">CBS 958.72</strain>
    </source>
</reference>
<comment type="caution">
    <text evidence="3">The sequence shown here is derived from an EMBL/GenBank/DDBJ whole genome shotgun (WGS) entry which is preliminary data.</text>
</comment>
<protein>
    <submittedName>
        <fullName evidence="3">Uncharacterized protein</fullName>
    </submittedName>
</protein>
<dbReference type="Proteomes" id="UP001287356">
    <property type="component" value="Unassembled WGS sequence"/>
</dbReference>
<gene>
    <name evidence="3" type="ORF">B0T24DRAFT_648716</name>
</gene>
<feature type="transmembrane region" description="Helical" evidence="2">
    <location>
        <begin position="23"/>
        <end position="47"/>
    </location>
</feature>
<dbReference type="EMBL" id="JAULSN010000003">
    <property type="protein sequence ID" value="KAK3377000.1"/>
    <property type="molecule type" value="Genomic_DNA"/>
</dbReference>
<feature type="transmembrane region" description="Helical" evidence="2">
    <location>
        <begin position="103"/>
        <end position="124"/>
    </location>
</feature>